<comment type="caution">
    <text evidence="6">Lacks conserved residue(s) required for the propagation of feature annotation.</text>
</comment>
<evidence type="ECO:0000256" key="3">
    <source>
        <dbReference type="ARBA" id="ARBA00022741"/>
    </source>
</evidence>
<keyword evidence="7" id="KW-0493">Microtubule</keyword>
<dbReference type="PRINTS" id="PR00380">
    <property type="entry name" value="KINESINHEAVY"/>
</dbReference>
<dbReference type="SMART" id="SM00129">
    <property type="entry name" value="KISc"/>
    <property type="match status" value="1"/>
</dbReference>
<evidence type="ECO:0000313" key="12">
    <source>
        <dbReference type="Proteomes" id="UP000051952"/>
    </source>
</evidence>
<comment type="similarity">
    <text evidence="6 7">Belongs to the TRAFAC class myosin-kinesin ATPase superfamily. Kinesin family.</text>
</comment>
<dbReference type="OMA" id="HHEEWET"/>
<dbReference type="GO" id="GO:0051231">
    <property type="term" value="P:spindle elongation"/>
    <property type="evidence" value="ECO:0007669"/>
    <property type="project" value="TreeGrafter"/>
</dbReference>
<keyword evidence="5 8" id="KW-0175">Coiled coil</keyword>
<dbReference type="SUPFAM" id="SSF52540">
    <property type="entry name" value="P-loop containing nucleoside triphosphate hydrolases"/>
    <property type="match status" value="1"/>
</dbReference>
<keyword evidence="3 7" id="KW-0547">Nucleotide-binding</keyword>
<feature type="domain" description="Kinesin motor" evidence="10">
    <location>
        <begin position="1"/>
        <end position="164"/>
    </location>
</feature>
<feature type="region of interest" description="Disordered" evidence="9">
    <location>
        <begin position="660"/>
        <end position="746"/>
    </location>
</feature>
<evidence type="ECO:0000256" key="4">
    <source>
        <dbReference type="ARBA" id="ARBA00022840"/>
    </source>
</evidence>
<evidence type="ECO:0000256" key="9">
    <source>
        <dbReference type="SAM" id="MobiDB-lite"/>
    </source>
</evidence>
<dbReference type="OrthoDB" id="3176171at2759"/>
<dbReference type="GO" id="GO:0003777">
    <property type="term" value="F:microtubule motor activity"/>
    <property type="evidence" value="ECO:0007669"/>
    <property type="project" value="InterPro"/>
</dbReference>
<keyword evidence="7" id="KW-0505">Motor protein</keyword>
<feature type="compositionally biased region" description="Polar residues" evidence="9">
    <location>
        <begin position="689"/>
        <end position="700"/>
    </location>
</feature>
<dbReference type="GO" id="GO:0005737">
    <property type="term" value="C:cytoplasm"/>
    <property type="evidence" value="ECO:0007669"/>
    <property type="project" value="UniProtKB-SubCell"/>
</dbReference>
<dbReference type="VEuPathDB" id="TriTrypDB:BSAL_29320"/>
<sequence length="746" mass="84181">MAELIEMGNLARSVASTKMNERSSRSHTIFKVTLSQVTTSIPRKQFEKPTQHLRSAQINLVDLAGSERNKKTGATGDRLKEAASINRSLMCLKQVIDALVDNSQIVKAANKKRVPYRDSHLTSVLQDSLGGNAKTWMLVCVSPHSDNLEESQNTLRYGSRARKILNQVHVNENASARLMLDLEDELDRLKAELASSAEATTPGAVDSLKAQIEAHESAINSLEGEVEAQKQKIERLQVERDKGTKEREASAMKHLTTVMQARLQRDSVEQTLQARTDEIVALREHLIKLQTERHTSVTETEKSDSEAKKLRAAALQLDQTIDEMKRKIGKLESQRRSLQVSCDEGEQFVKSLAQDKVATILRARLQVARIRIDHRRKLEELKLQSSKKHHDLKELSHRQERVDDDHVHAELSTLHQTINSLRHQLASTRSEEEKVHTEKTNQIATLQQELGHLQQEVRRKRESHQAKLTVITNDWDKRMQTLSQETEKQLQAHHEEWETRRRELEDLRDQQKSDIIADYERRTAQVQERSDERLRDVAERGEAEIINMQGEWQHALADKRRDNDSLRESLRQLSQDNQKYCALQYRISTAMELLQKAKFSRKLSAEAKEMITLALEFHALFEEYHPEKTKLDHLIKANLTLQRCSVMPILGEGIEGMMTRAKSPAARSQSPVVGAGRSGVAGRSASRANSPSLGRRTNSTAGGGLGIEDSPHSASHAPPPRVGSLRSVSPRAGSVGSSASPTTRRL</sequence>
<dbReference type="GO" id="GO:0007018">
    <property type="term" value="P:microtubule-based movement"/>
    <property type="evidence" value="ECO:0007669"/>
    <property type="project" value="InterPro"/>
</dbReference>
<dbReference type="GO" id="GO:0005875">
    <property type="term" value="C:microtubule associated complex"/>
    <property type="evidence" value="ECO:0007669"/>
    <property type="project" value="TreeGrafter"/>
</dbReference>
<dbReference type="PROSITE" id="PS00411">
    <property type="entry name" value="KINESIN_MOTOR_1"/>
    <property type="match status" value="1"/>
</dbReference>
<evidence type="ECO:0000256" key="8">
    <source>
        <dbReference type="SAM" id="Coils"/>
    </source>
</evidence>
<dbReference type="GO" id="GO:0007052">
    <property type="term" value="P:mitotic spindle organization"/>
    <property type="evidence" value="ECO:0007669"/>
    <property type="project" value="TreeGrafter"/>
</dbReference>
<protein>
    <recommendedName>
        <fullName evidence="7">Kinesin-like protein</fullName>
    </recommendedName>
</protein>
<dbReference type="GO" id="GO:0008017">
    <property type="term" value="F:microtubule binding"/>
    <property type="evidence" value="ECO:0007669"/>
    <property type="project" value="InterPro"/>
</dbReference>
<keyword evidence="2" id="KW-0963">Cytoplasm</keyword>
<reference evidence="12" key="1">
    <citation type="submission" date="2015-09" db="EMBL/GenBank/DDBJ databases">
        <authorList>
            <consortium name="Pathogen Informatics"/>
        </authorList>
    </citation>
    <scope>NUCLEOTIDE SEQUENCE [LARGE SCALE GENOMIC DNA]</scope>
    <source>
        <strain evidence="12">Lake Konstanz</strain>
    </source>
</reference>
<dbReference type="PROSITE" id="PS50067">
    <property type="entry name" value="KINESIN_MOTOR_2"/>
    <property type="match status" value="1"/>
</dbReference>
<evidence type="ECO:0000259" key="10">
    <source>
        <dbReference type="PROSITE" id="PS50067"/>
    </source>
</evidence>
<accession>A0A0S4JL77</accession>
<dbReference type="EMBL" id="CYKH01001877">
    <property type="protein sequence ID" value="CUG90927.1"/>
    <property type="molecule type" value="Genomic_DNA"/>
</dbReference>
<dbReference type="Gene3D" id="1.10.287.1490">
    <property type="match status" value="1"/>
</dbReference>
<dbReference type="AlphaFoldDB" id="A0A0S4JL77"/>
<comment type="subcellular location">
    <subcellularLocation>
        <location evidence="1">Cytoplasm</location>
    </subcellularLocation>
</comment>
<feature type="coiled-coil region" evidence="8">
    <location>
        <begin position="307"/>
        <end position="341"/>
    </location>
</feature>
<evidence type="ECO:0000256" key="1">
    <source>
        <dbReference type="ARBA" id="ARBA00004496"/>
    </source>
</evidence>
<dbReference type="InterPro" id="IPR027640">
    <property type="entry name" value="Kinesin-like_fam"/>
</dbReference>
<dbReference type="InterPro" id="IPR036961">
    <property type="entry name" value="Kinesin_motor_dom_sf"/>
</dbReference>
<dbReference type="InterPro" id="IPR001752">
    <property type="entry name" value="Kinesin_motor_dom"/>
</dbReference>
<feature type="compositionally biased region" description="Polar residues" evidence="9">
    <location>
        <begin position="735"/>
        <end position="746"/>
    </location>
</feature>
<dbReference type="Pfam" id="PF00225">
    <property type="entry name" value="Kinesin"/>
    <property type="match status" value="1"/>
</dbReference>
<proteinExistence type="inferred from homology"/>
<evidence type="ECO:0000256" key="5">
    <source>
        <dbReference type="ARBA" id="ARBA00023054"/>
    </source>
</evidence>
<dbReference type="PANTHER" id="PTHR47969">
    <property type="entry name" value="CHROMOSOME-ASSOCIATED KINESIN KIF4A-RELATED"/>
    <property type="match status" value="1"/>
</dbReference>
<evidence type="ECO:0000256" key="7">
    <source>
        <dbReference type="RuleBase" id="RU000394"/>
    </source>
</evidence>
<evidence type="ECO:0000256" key="2">
    <source>
        <dbReference type="ARBA" id="ARBA00022490"/>
    </source>
</evidence>
<feature type="coiled-coil region" evidence="8">
    <location>
        <begin position="487"/>
        <end position="514"/>
    </location>
</feature>
<evidence type="ECO:0000313" key="11">
    <source>
        <dbReference type="EMBL" id="CUG90927.1"/>
    </source>
</evidence>
<keyword evidence="4 7" id="KW-0067">ATP-binding</keyword>
<evidence type="ECO:0000256" key="6">
    <source>
        <dbReference type="PROSITE-ProRule" id="PRU00283"/>
    </source>
</evidence>
<dbReference type="Proteomes" id="UP000051952">
    <property type="component" value="Unassembled WGS sequence"/>
</dbReference>
<dbReference type="InterPro" id="IPR027417">
    <property type="entry name" value="P-loop_NTPase"/>
</dbReference>
<name>A0A0S4JL77_BODSA</name>
<feature type="compositionally biased region" description="Low complexity" evidence="9">
    <location>
        <begin position="672"/>
        <end position="688"/>
    </location>
</feature>
<dbReference type="PANTHER" id="PTHR47969:SF15">
    <property type="entry name" value="CHROMOSOME-ASSOCIATED KINESIN KIF4A-RELATED"/>
    <property type="match status" value="1"/>
</dbReference>
<dbReference type="GO" id="GO:0005874">
    <property type="term" value="C:microtubule"/>
    <property type="evidence" value="ECO:0007669"/>
    <property type="project" value="UniProtKB-KW"/>
</dbReference>
<dbReference type="GO" id="GO:0005524">
    <property type="term" value="F:ATP binding"/>
    <property type="evidence" value="ECO:0007669"/>
    <property type="project" value="UniProtKB-KW"/>
</dbReference>
<feature type="coiled-coil region" evidence="8">
    <location>
        <begin position="429"/>
        <end position="463"/>
    </location>
</feature>
<gene>
    <name evidence="11" type="ORF">BSAL_29320</name>
</gene>
<dbReference type="Gene3D" id="3.40.850.10">
    <property type="entry name" value="Kinesin motor domain"/>
    <property type="match status" value="1"/>
</dbReference>
<dbReference type="InterPro" id="IPR019821">
    <property type="entry name" value="Kinesin_motor_CS"/>
</dbReference>
<keyword evidence="12" id="KW-1185">Reference proteome</keyword>
<organism evidence="11 12">
    <name type="scientific">Bodo saltans</name>
    <name type="common">Flagellated protozoan</name>
    <dbReference type="NCBI Taxonomy" id="75058"/>
    <lineage>
        <taxon>Eukaryota</taxon>
        <taxon>Discoba</taxon>
        <taxon>Euglenozoa</taxon>
        <taxon>Kinetoplastea</taxon>
        <taxon>Metakinetoplastina</taxon>
        <taxon>Eubodonida</taxon>
        <taxon>Bodonidae</taxon>
        <taxon>Bodo</taxon>
    </lineage>
</organism>
<feature type="coiled-coil region" evidence="8">
    <location>
        <begin position="172"/>
        <end position="246"/>
    </location>
</feature>